<evidence type="ECO:0000313" key="2">
    <source>
        <dbReference type="EMBL" id="ORY58313.1"/>
    </source>
</evidence>
<accession>A0A1Y2DG91</accession>
<dbReference type="Proteomes" id="UP000193920">
    <property type="component" value="Unassembled WGS sequence"/>
</dbReference>
<evidence type="ECO:0000256" key="1">
    <source>
        <dbReference type="SAM" id="SignalP"/>
    </source>
</evidence>
<dbReference type="EMBL" id="MCOG01000067">
    <property type="protein sequence ID" value="ORY58313.1"/>
    <property type="molecule type" value="Genomic_DNA"/>
</dbReference>
<dbReference type="AlphaFoldDB" id="A0A1Y2DG91"/>
<feature type="chain" id="PRO_5012937567" evidence="1">
    <location>
        <begin position="21"/>
        <end position="117"/>
    </location>
</feature>
<reference evidence="2 3" key="1">
    <citation type="submission" date="2016-08" db="EMBL/GenBank/DDBJ databases">
        <title>A Parts List for Fungal Cellulosomes Revealed by Comparative Genomics.</title>
        <authorList>
            <consortium name="DOE Joint Genome Institute"/>
            <person name="Haitjema C.H."/>
            <person name="Gilmore S.P."/>
            <person name="Henske J.K."/>
            <person name="Solomon K.V."/>
            <person name="De Groot R."/>
            <person name="Kuo A."/>
            <person name="Mondo S.J."/>
            <person name="Salamov A.A."/>
            <person name="Labutti K."/>
            <person name="Zhao Z."/>
            <person name="Chiniquy J."/>
            <person name="Barry K."/>
            <person name="Brewer H.M."/>
            <person name="Purvine S.O."/>
            <person name="Wright A.T."/>
            <person name="Boxma B."/>
            <person name="Van Alen T."/>
            <person name="Hackstein J.H."/>
            <person name="Baker S.E."/>
            <person name="Grigoriev I.V."/>
            <person name="O'Malley M.A."/>
        </authorList>
    </citation>
    <scope>NUCLEOTIDE SEQUENCE [LARGE SCALE GENOMIC DNA]</scope>
    <source>
        <strain evidence="2 3">G1</strain>
    </source>
</reference>
<name>A0A1Y2DG91_9FUNG</name>
<comment type="caution">
    <text evidence="2">The sequence shown here is derived from an EMBL/GenBank/DDBJ whole genome shotgun (WGS) entry which is preliminary data.</text>
</comment>
<protein>
    <submittedName>
        <fullName evidence="2">Uncharacterized protein</fullName>
    </submittedName>
</protein>
<proteinExistence type="predicted"/>
<keyword evidence="3" id="KW-1185">Reference proteome</keyword>
<keyword evidence="1" id="KW-0732">Signal</keyword>
<gene>
    <name evidence="2" type="ORF">LY90DRAFT_250539</name>
</gene>
<organism evidence="2 3">
    <name type="scientific">Neocallimastix californiae</name>
    <dbReference type="NCBI Taxonomy" id="1754190"/>
    <lineage>
        <taxon>Eukaryota</taxon>
        <taxon>Fungi</taxon>
        <taxon>Fungi incertae sedis</taxon>
        <taxon>Chytridiomycota</taxon>
        <taxon>Chytridiomycota incertae sedis</taxon>
        <taxon>Neocallimastigomycetes</taxon>
        <taxon>Neocallimastigales</taxon>
        <taxon>Neocallimastigaceae</taxon>
        <taxon>Neocallimastix</taxon>
    </lineage>
</organism>
<evidence type="ECO:0000313" key="3">
    <source>
        <dbReference type="Proteomes" id="UP000193920"/>
    </source>
</evidence>
<feature type="signal peptide" evidence="1">
    <location>
        <begin position="1"/>
        <end position="20"/>
    </location>
</feature>
<sequence length="117" mass="13401">MKFIYVYLGVLLILTQYVLGKCGFPSWDLILPECNGKKKRFVIKAGEEGWFRCTKGSTIDKRGESVSISYNENNKAYYVKCNNIFFDCDIDVTGKRCRNCSYTDSKGIRRSGYDCGE</sequence>